<feature type="domain" description="SbsA Ig-like" evidence="3">
    <location>
        <begin position="44"/>
        <end position="143"/>
    </location>
</feature>
<dbReference type="Gene3D" id="2.60.40.1220">
    <property type="match status" value="1"/>
</dbReference>
<dbReference type="EMBL" id="PDEQ01000005">
    <property type="protein sequence ID" value="PEN13087.1"/>
    <property type="molecule type" value="Genomic_DNA"/>
</dbReference>
<keyword evidence="1" id="KW-0732">Signal</keyword>
<evidence type="ECO:0000313" key="5">
    <source>
        <dbReference type="Proteomes" id="UP000220102"/>
    </source>
</evidence>
<feature type="compositionally biased region" description="Polar residues" evidence="2">
    <location>
        <begin position="525"/>
        <end position="536"/>
    </location>
</feature>
<gene>
    <name evidence="4" type="ORF">CRI94_10565</name>
</gene>
<evidence type="ECO:0000256" key="1">
    <source>
        <dbReference type="ARBA" id="ARBA00022729"/>
    </source>
</evidence>
<feature type="region of interest" description="Disordered" evidence="2">
    <location>
        <begin position="522"/>
        <end position="541"/>
    </location>
</feature>
<feature type="region of interest" description="Disordered" evidence="2">
    <location>
        <begin position="36"/>
        <end position="57"/>
    </location>
</feature>
<dbReference type="OrthoDB" id="9809989at2"/>
<dbReference type="Pfam" id="PF13205">
    <property type="entry name" value="Big_5"/>
    <property type="match status" value="1"/>
</dbReference>
<reference evidence="4 5" key="1">
    <citation type="submission" date="2017-10" db="EMBL/GenBank/DDBJ databases">
        <title>Draft genome of Longibacter Salinarum.</title>
        <authorList>
            <person name="Goh K.M."/>
            <person name="Shamsir M.S."/>
            <person name="Lim S.W."/>
        </authorList>
    </citation>
    <scope>NUCLEOTIDE SEQUENCE [LARGE SCALE GENOMIC DNA]</scope>
    <source>
        <strain evidence="4 5">KCTC 52045</strain>
    </source>
</reference>
<keyword evidence="5" id="KW-1185">Reference proteome</keyword>
<accession>A0A2A8CWW3</accession>
<evidence type="ECO:0000256" key="2">
    <source>
        <dbReference type="SAM" id="MobiDB-lite"/>
    </source>
</evidence>
<proteinExistence type="predicted"/>
<protein>
    <recommendedName>
        <fullName evidence="3">SbsA Ig-like domain-containing protein</fullName>
    </recommendedName>
</protein>
<evidence type="ECO:0000259" key="3">
    <source>
        <dbReference type="Pfam" id="PF13205"/>
    </source>
</evidence>
<evidence type="ECO:0000313" key="4">
    <source>
        <dbReference type="EMBL" id="PEN13087.1"/>
    </source>
</evidence>
<dbReference type="AlphaFoldDB" id="A0A2A8CWW3"/>
<sequence length="663" mass="72196">MLIPPLPGLLLSRSVPRALAVLCLGGMLLIRCANPQAPSGGPRDETPPRVMSSSPARDAVNVSTRSIRIAFSEYVERSTLIRSISVTPAFDRALEYDWDGRAVEITFPSELRDSTTYIVTLDTELTDTRSVALNEPITIAFSTGPRINRGSIAGRVVEPGEGKPQAQMDIYAYAAPDGTPPDSLPDRPDYRTQTGDDGSFTLEYLREQPYYVIAIKDNNRNRRPDVLEPFGTPPRPVLPGDVGADPVRVPWIVARLDTIAPELQRVQPRSNRRLTLRFSEPVQPSLDPSDYPLIDSLRDQEQSIESVYARDIPSTEVNLLMTAAMEEGRHRLSIADSVIKDTLGTALPDTTVGFAATTLADTVTTRFLEFLPADATPDSTGAVPLLPPDQPGVQFNQPVGSSRFGTAIAARDTLGQPRTLTATTADGTDYRFTFEPPLSPGTTLEVAVDDGPFAGADTTYTRRFRRVTSKVLGELEGQAITVDTSDAPPADTTAADSLAGATDAAADSARVDTVQVDTTVADSVQADTTQTDSLRQPPSEEPKLRIRYQPVDSSRLAGSVIVELYATSSSIPVDRRTEVVGADTTFVFDMLPEGSYRFRAFLDRNGNGRWDPGRLLPYKPAEPVTWTEQPTESRPRWTTVLPAPLRIPVLARPIRIENLAESP</sequence>
<dbReference type="InterPro" id="IPR014755">
    <property type="entry name" value="Cu-Rt/internalin_Ig-like"/>
</dbReference>
<name>A0A2A8CWW3_9BACT</name>
<dbReference type="InterPro" id="IPR032812">
    <property type="entry name" value="SbsA_Ig"/>
</dbReference>
<organism evidence="4 5">
    <name type="scientific">Longibacter salinarum</name>
    <dbReference type="NCBI Taxonomy" id="1850348"/>
    <lineage>
        <taxon>Bacteria</taxon>
        <taxon>Pseudomonadati</taxon>
        <taxon>Rhodothermota</taxon>
        <taxon>Rhodothermia</taxon>
        <taxon>Rhodothermales</taxon>
        <taxon>Salisaetaceae</taxon>
        <taxon>Longibacter</taxon>
    </lineage>
</organism>
<comment type="caution">
    <text evidence="4">The sequence shown here is derived from an EMBL/GenBank/DDBJ whole genome shotgun (WGS) entry which is preliminary data.</text>
</comment>
<dbReference type="Proteomes" id="UP000220102">
    <property type="component" value="Unassembled WGS sequence"/>
</dbReference>